<name>A0A6J5RGF6_9CAUD</name>
<sequence>MRACRGMGAVSSSKYAAGGSTSAPKKAEPAKKPAPKKPPPADDEGRSFGVPAEQLKPKNPPRVPDRMFQGEPDQGDEPLIKRAKGGANWIKGAIKKPGALRASLKVGAGDTISATKLNAAAKAPGKLGQRARFAKVLRSFRK</sequence>
<feature type="compositionally biased region" description="Polar residues" evidence="1">
    <location>
        <begin position="10"/>
        <end position="22"/>
    </location>
</feature>
<evidence type="ECO:0000313" key="4">
    <source>
        <dbReference type="EMBL" id="CAB4205137.1"/>
    </source>
</evidence>
<reference evidence="3" key="1">
    <citation type="submission" date="2020-05" db="EMBL/GenBank/DDBJ databases">
        <authorList>
            <person name="Chiriac C."/>
            <person name="Salcher M."/>
            <person name="Ghai R."/>
            <person name="Kavagutti S V."/>
        </authorList>
    </citation>
    <scope>NUCLEOTIDE SEQUENCE</scope>
</reference>
<evidence type="ECO:0000313" key="3">
    <source>
        <dbReference type="EMBL" id="CAB4196089.1"/>
    </source>
</evidence>
<organism evidence="3">
    <name type="scientific">uncultured Caudovirales phage</name>
    <dbReference type="NCBI Taxonomy" id="2100421"/>
    <lineage>
        <taxon>Viruses</taxon>
        <taxon>Duplodnaviria</taxon>
        <taxon>Heunggongvirae</taxon>
        <taxon>Uroviricota</taxon>
        <taxon>Caudoviricetes</taxon>
        <taxon>Peduoviridae</taxon>
        <taxon>Maltschvirus</taxon>
        <taxon>Maltschvirus maltsch</taxon>
    </lineage>
</organism>
<evidence type="ECO:0000313" key="2">
    <source>
        <dbReference type="EMBL" id="CAB4190393.1"/>
    </source>
</evidence>
<dbReference type="EMBL" id="LR797149">
    <property type="protein sequence ID" value="CAB4190393.1"/>
    <property type="molecule type" value="Genomic_DNA"/>
</dbReference>
<protein>
    <submittedName>
        <fullName evidence="3">Uncharacterized protein</fullName>
    </submittedName>
</protein>
<accession>A0A6J5RGF6</accession>
<feature type="region of interest" description="Disordered" evidence="1">
    <location>
        <begin position="1"/>
        <end position="80"/>
    </location>
</feature>
<proteinExistence type="predicted"/>
<evidence type="ECO:0000256" key="1">
    <source>
        <dbReference type="SAM" id="MobiDB-lite"/>
    </source>
</evidence>
<gene>
    <name evidence="2" type="ORF">UFOVP1195_59</name>
    <name evidence="3" type="ORF">UFOVP1288_59</name>
    <name evidence="4" type="ORF">UFOVP1409_59</name>
</gene>
<dbReference type="EMBL" id="LR797352">
    <property type="protein sequence ID" value="CAB4205137.1"/>
    <property type="molecule type" value="Genomic_DNA"/>
</dbReference>
<dbReference type="EMBL" id="LR797238">
    <property type="protein sequence ID" value="CAB4196089.1"/>
    <property type="molecule type" value="Genomic_DNA"/>
</dbReference>